<proteinExistence type="inferred from homology"/>
<reference evidence="5 6" key="1">
    <citation type="submission" date="2018-08" db="EMBL/GenBank/DDBJ databases">
        <title>Erythrobacter zhengii sp.nov., a bacterium isolated from deep-sea sediment.</title>
        <authorList>
            <person name="Fang C."/>
            <person name="Wu Y.-H."/>
            <person name="Sun C."/>
            <person name="Wang H."/>
            <person name="Cheng H."/>
            <person name="Meng F.-X."/>
            <person name="Wang C.-S."/>
            <person name="Xu X.-W."/>
        </authorList>
    </citation>
    <scope>NUCLEOTIDE SEQUENCE [LARGE SCALE GENOMIC DNA]</scope>
    <source>
        <strain evidence="5 6">V18</strain>
    </source>
</reference>
<evidence type="ECO:0000256" key="2">
    <source>
        <dbReference type="ARBA" id="ARBA00009387"/>
    </source>
</evidence>
<sequence>MILRTCTSTLALAASALCALPAQADVLEISPEGEVAWIAGPLVNAPASVDMNATTSAMPLAEVPLEATSLVPDSAVANALEHSAAVPEAYAAHIARLAERFDLSPALLEAVVWQESRWRADAVSPAGARGLAQLMPGTARDLGVDPDNPLANLEGGARYLREQLDRFDGDLEKALAAYNAGPGRVIRSGGIPRIRETQVYVSSIMGRLADHSRSSD</sequence>
<evidence type="ECO:0000256" key="1">
    <source>
        <dbReference type="ARBA" id="ARBA00007734"/>
    </source>
</evidence>
<gene>
    <name evidence="5" type="ORF">D2V07_11420</name>
</gene>
<dbReference type="InterPro" id="IPR023346">
    <property type="entry name" value="Lysozyme-like_dom_sf"/>
</dbReference>
<feature type="chain" id="PRO_5019574930" evidence="3">
    <location>
        <begin position="25"/>
        <end position="216"/>
    </location>
</feature>
<feature type="signal peptide" evidence="3">
    <location>
        <begin position="1"/>
        <end position="24"/>
    </location>
</feature>
<comment type="similarity">
    <text evidence="2">Belongs to the virb1 family.</text>
</comment>
<evidence type="ECO:0000313" key="6">
    <source>
        <dbReference type="Proteomes" id="UP000286576"/>
    </source>
</evidence>
<evidence type="ECO:0000313" key="5">
    <source>
        <dbReference type="EMBL" id="RIV85908.1"/>
    </source>
</evidence>
<dbReference type="InterPro" id="IPR008258">
    <property type="entry name" value="Transglycosylase_SLT_dom_1"/>
</dbReference>
<protein>
    <submittedName>
        <fullName evidence="5">Lytic transglycosylase domain-containing protein</fullName>
    </submittedName>
</protein>
<dbReference type="SUPFAM" id="SSF53955">
    <property type="entry name" value="Lysozyme-like"/>
    <property type="match status" value="1"/>
</dbReference>
<comment type="caution">
    <text evidence="5">The sequence shown here is derived from an EMBL/GenBank/DDBJ whole genome shotgun (WGS) entry which is preliminary data.</text>
</comment>
<organism evidence="5 6">
    <name type="scientific">Aurantiacibacter zhengii</name>
    <dbReference type="NCBI Taxonomy" id="2307003"/>
    <lineage>
        <taxon>Bacteria</taxon>
        <taxon>Pseudomonadati</taxon>
        <taxon>Pseudomonadota</taxon>
        <taxon>Alphaproteobacteria</taxon>
        <taxon>Sphingomonadales</taxon>
        <taxon>Erythrobacteraceae</taxon>
        <taxon>Aurantiacibacter</taxon>
    </lineage>
</organism>
<dbReference type="AlphaFoldDB" id="A0A418NS73"/>
<dbReference type="Proteomes" id="UP000286576">
    <property type="component" value="Unassembled WGS sequence"/>
</dbReference>
<evidence type="ECO:0000256" key="3">
    <source>
        <dbReference type="SAM" id="SignalP"/>
    </source>
</evidence>
<dbReference type="EMBL" id="QXFL01000004">
    <property type="protein sequence ID" value="RIV85908.1"/>
    <property type="molecule type" value="Genomic_DNA"/>
</dbReference>
<comment type="similarity">
    <text evidence="1">Belongs to the transglycosylase Slt family.</text>
</comment>
<dbReference type="RefSeq" id="WP_119587100.1">
    <property type="nucleotide sequence ID" value="NZ_CAWODQ010000024.1"/>
</dbReference>
<name>A0A418NS73_9SPHN</name>
<keyword evidence="6" id="KW-1185">Reference proteome</keyword>
<evidence type="ECO:0000259" key="4">
    <source>
        <dbReference type="Pfam" id="PF01464"/>
    </source>
</evidence>
<dbReference type="OrthoDB" id="9815002at2"/>
<dbReference type="CDD" id="cd00254">
    <property type="entry name" value="LT-like"/>
    <property type="match status" value="1"/>
</dbReference>
<dbReference type="PANTHER" id="PTHR37423:SF2">
    <property type="entry name" value="MEMBRANE-BOUND LYTIC MUREIN TRANSGLYCOSYLASE C"/>
    <property type="match status" value="1"/>
</dbReference>
<feature type="domain" description="Transglycosylase SLT" evidence="4">
    <location>
        <begin position="96"/>
        <end position="197"/>
    </location>
</feature>
<dbReference type="Gene3D" id="1.10.530.10">
    <property type="match status" value="1"/>
</dbReference>
<accession>A0A418NS73</accession>
<keyword evidence="3" id="KW-0732">Signal</keyword>
<dbReference type="Pfam" id="PF01464">
    <property type="entry name" value="SLT"/>
    <property type="match status" value="1"/>
</dbReference>
<dbReference type="PANTHER" id="PTHR37423">
    <property type="entry name" value="SOLUBLE LYTIC MUREIN TRANSGLYCOSYLASE-RELATED"/>
    <property type="match status" value="1"/>
</dbReference>